<reference evidence="3 4" key="1">
    <citation type="submission" date="2019-01" db="EMBL/GenBank/DDBJ databases">
        <title>Geovibrio thiophilus DSM 11263, complete genome.</title>
        <authorList>
            <person name="Spring S."/>
            <person name="Bunk B."/>
            <person name="Sproer C."/>
        </authorList>
    </citation>
    <scope>NUCLEOTIDE SEQUENCE [LARGE SCALE GENOMIC DNA]</scope>
    <source>
        <strain evidence="3 4">DSM 11263</strain>
    </source>
</reference>
<evidence type="ECO:0000313" key="4">
    <source>
        <dbReference type="Proteomes" id="UP000287502"/>
    </source>
</evidence>
<proteinExistence type="predicted"/>
<keyword evidence="3" id="KW-0808">Transferase</keyword>
<protein>
    <submittedName>
        <fullName evidence="3">Glycosyltransferase</fullName>
    </submittedName>
</protein>
<feature type="domain" description="Glycosyl transferase family 1" evidence="1">
    <location>
        <begin position="213"/>
        <end position="358"/>
    </location>
</feature>
<dbReference type="AlphaFoldDB" id="A0A410JZX4"/>
<dbReference type="PANTHER" id="PTHR45947:SF3">
    <property type="entry name" value="SULFOQUINOVOSYL TRANSFERASE SQD2"/>
    <property type="match status" value="1"/>
</dbReference>
<organism evidence="3 4">
    <name type="scientific">Geovibrio thiophilus</name>
    <dbReference type="NCBI Taxonomy" id="139438"/>
    <lineage>
        <taxon>Bacteria</taxon>
        <taxon>Pseudomonadati</taxon>
        <taxon>Deferribacterota</taxon>
        <taxon>Deferribacteres</taxon>
        <taxon>Deferribacterales</taxon>
        <taxon>Geovibrionaceae</taxon>
        <taxon>Geovibrio</taxon>
    </lineage>
</organism>
<dbReference type="PANTHER" id="PTHR45947">
    <property type="entry name" value="SULFOQUINOVOSYL TRANSFERASE SQD2"/>
    <property type="match status" value="1"/>
</dbReference>
<dbReference type="KEGG" id="gtl:EP073_09190"/>
<evidence type="ECO:0000313" key="3">
    <source>
        <dbReference type="EMBL" id="QAR33568.1"/>
    </source>
</evidence>
<dbReference type="GO" id="GO:0016757">
    <property type="term" value="F:glycosyltransferase activity"/>
    <property type="evidence" value="ECO:0007669"/>
    <property type="project" value="InterPro"/>
</dbReference>
<accession>A0A410JZX4</accession>
<dbReference type="OrthoDB" id="433681at2"/>
<evidence type="ECO:0000259" key="2">
    <source>
        <dbReference type="Pfam" id="PF13439"/>
    </source>
</evidence>
<dbReference type="Pfam" id="PF13439">
    <property type="entry name" value="Glyco_transf_4"/>
    <property type="match status" value="1"/>
</dbReference>
<dbReference type="SUPFAM" id="SSF53756">
    <property type="entry name" value="UDP-Glycosyltransferase/glycogen phosphorylase"/>
    <property type="match status" value="1"/>
</dbReference>
<gene>
    <name evidence="3" type="ORF">EP073_09190</name>
</gene>
<dbReference type="InterPro" id="IPR001296">
    <property type="entry name" value="Glyco_trans_1"/>
</dbReference>
<dbReference type="Gene3D" id="3.40.50.2000">
    <property type="entry name" value="Glycogen Phosphorylase B"/>
    <property type="match status" value="2"/>
</dbReference>
<dbReference type="EMBL" id="CP035108">
    <property type="protein sequence ID" value="QAR33568.1"/>
    <property type="molecule type" value="Genomic_DNA"/>
</dbReference>
<dbReference type="InterPro" id="IPR050194">
    <property type="entry name" value="Glycosyltransferase_grp1"/>
</dbReference>
<evidence type="ECO:0000259" key="1">
    <source>
        <dbReference type="Pfam" id="PF00534"/>
    </source>
</evidence>
<keyword evidence="4" id="KW-1185">Reference proteome</keyword>
<dbReference type="InterPro" id="IPR028098">
    <property type="entry name" value="Glyco_trans_4-like_N"/>
</dbReference>
<name>A0A410JZX4_9BACT</name>
<feature type="domain" description="Glycosyltransferase subfamily 4-like N-terminal" evidence="2">
    <location>
        <begin position="31"/>
        <end position="184"/>
    </location>
</feature>
<dbReference type="Proteomes" id="UP000287502">
    <property type="component" value="Chromosome"/>
</dbReference>
<sequence length="388" mass="44174">MLRRINIFIIRCHGEYAVRIALAQRKILGKNGTSRIIAEQSKIFKESGHEVFIYCVRCETYFPDSVRVKKYFSLSPFRSARRNGYSLGYEKFCRRNSVDLSVGNGDTVHQDVLFMHNILELEHKLVYGDEAHRGSDVFKAHDRILTEKNFRVLICNSNMMKNFFRSKYAVPEEKTRVLYPGYDPHLFNTEGRAEAAEYVRRKHSISRRSVIGFISSGNLAKRGIDVLIKTASVLDADISSETALLLVGKDKNTDNYKLMILEANPRLEVITAGAVNDVEKYFKTCDVLLHPAHIEEFGMTVTEAMACGTPVLTSRMVGASEIFTPEMEKYLTDKPDADFIAAQTAVLLKNREEYAALASMSAEAAKACTWDEYFRELFQIYSDFSLLR</sequence>
<dbReference type="Pfam" id="PF00534">
    <property type="entry name" value="Glycos_transf_1"/>
    <property type="match status" value="1"/>
</dbReference>
<dbReference type="CDD" id="cd03801">
    <property type="entry name" value="GT4_PimA-like"/>
    <property type="match status" value="1"/>
</dbReference>